<proteinExistence type="predicted"/>
<organism evidence="3 4">
    <name type="scientific">Mythimna separata</name>
    <name type="common">Oriental armyworm</name>
    <name type="synonym">Pseudaletia separata</name>
    <dbReference type="NCBI Taxonomy" id="271217"/>
    <lineage>
        <taxon>Eukaryota</taxon>
        <taxon>Metazoa</taxon>
        <taxon>Ecdysozoa</taxon>
        <taxon>Arthropoda</taxon>
        <taxon>Hexapoda</taxon>
        <taxon>Insecta</taxon>
        <taxon>Pterygota</taxon>
        <taxon>Neoptera</taxon>
        <taxon>Endopterygota</taxon>
        <taxon>Lepidoptera</taxon>
        <taxon>Glossata</taxon>
        <taxon>Ditrysia</taxon>
        <taxon>Noctuoidea</taxon>
        <taxon>Noctuidae</taxon>
        <taxon>Noctuinae</taxon>
        <taxon>Hadenini</taxon>
        <taxon>Mythimna</taxon>
    </lineage>
</organism>
<dbReference type="AlphaFoldDB" id="A0AAD8E113"/>
<gene>
    <name evidence="3" type="ORF">PYW07_006916</name>
</gene>
<feature type="compositionally biased region" description="Low complexity" evidence="1">
    <location>
        <begin position="81"/>
        <end position="101"/>
    </location>
</feature>
<keyword evidence="2" id="KW-0812">Transmembrane</keyword>
<evidence type="ECO:0000256" key="2">
    <source>
        <dbReference type="SAM" id="Phobius"/>
    </source>
</evidence>
<name>A0AAD8E113_MYTSE</name>
<feature type="region of interest" description="Disordered" evidence="1">
    <location>
        <begin position="72"/>
        <end position="101"/>
    </location>
</feature>
<comment type="caution">
    <text evidence="3">The sequence shown here is derived from an EMBL/GenBank/DDBJ whole genome shotgun (WGS) entry which is preliminary data.</text>
</comment>
<keyword evidence="2" id="KW-0472">Membrane</keyword>
<feature type="transmembrane region" description="Helical" evidence="2">
    <location>
        <begin position="20"/>
        <end position="39"/>
    </location>
</feature>
<protein>
    <submittedName>
        <fullName evidence="3">Uncharacterized protein</fullName>
    </submittedName>
</protein>
<keyword evidence="4" id="KW-1185">Reference proteome</keyword>
<evidence type="ECO:0000313" key="3">
    <source>
        <dbReference type="EMBL" id="KAJ8735296.1"/>
    </source>
</evidence>
<keyword evidence="2" id="KW-1133">Transmembrane helix</keyword>
<sequence length="101" mass="10091">MVLWTICHYLEQGSASLNMVSLSVVMFAVLIVSCVAAPGERVRRHGYDFGHGGFGGGYGGYGGQGVGHGHGHGYGGPVVPASQSFSKSSASASSSSGSLGG</sequence>
<accession>A0AAD8E113</accession>
<evidence type="ECO:0000313" key="4">
    <source>
        <dbReference type="Proteomes" id="UP001231518"/>
    </source>
</evidence>
<dbReference type="Proteomes" id="UP001231518">
    <property type="component" value="Chromosome 2"/>
</dbReference>
<dbReference type="EMBL" id="JARGEI010000002">
    <property type="protein sequence ID" value="KAJ8735296.1"/>
    <property type="molecule type" value="Genomic_DNA"/>
</dbReference>
<evidence type="ECO:0000256" key="1">
    <source>
        <dbReference type="SAM" id="MobiDB-lite"/>
    </source>
</evidence>
<reference evidence="3" key="1">
    <citation type="submission" date="2023-03" db="EMBL/GenBank/DDBJ databases">
        <title>Chromosome-level genomes of two armyworms, Mythimna separata and Mythimna loreyi, provide insights into the biosynthesis and reception of sex pheromones.</title>
        <authorList>
            <person name="Zhao H."/>
        </authorList>
    </citation>
    <scope>NUCLEOTIDE SEQUENCE</scope>
    <source>
        <strain evidence="3">BeijingLab</strain>
        <tissue evidence="3">Pupa</tissue>
    </source>
</reference>